<dbReference type="Pfam" id="PF14846">
    <property type="entry name" value="DUF4485"/>
    <property type="match status" value="1"/>
</dbReference>
<proteinExistence type="predicted"/>
<keyword evidence="3" id="KW-1185">Reference proteome</keyword>
<feature type="domain" description="DUF4485" evidence="2">
    <location>
        <begin position="21"/>
        <end position="100"/>
    </location>
</feature>
<dbReference type="AlphaFoldDB" id="A0A8B8GAW9"/>
<feature type="coiled-coil region" evidence="1">
    <location>
        <begin position="453"/>
        <end position="487"/>
    </location>
</feature>
<evidence type="ECO:0000313" key="4">
    <source>
        <dbReference type="RefSeq" id="XP_025420359.1"/>
    </source>
</evidence>
<dbReference type="GeneID" id="112690541"/>
<sequence length="534" mass="61691">MDKTFETGKRELTVSDEVTKHFFLYIIHLKRAMDKIDQNVNKKLVEIWINKLLEVPHPSISLAMKRNMYLAQLVLNLYDGNLKAPFKNMPPNKPLETFDEFPSYGGQDSQPEEIVEPKIVNKELPLDELNYVSSDQRTYVAIQSLCNGATLFGYVAVTIGHAGAGSLWMNSRGDTIKTPTPKFKDLTVNTTVSQQMSFDTDDQTNNGLKSLANEVWKVLSRRYPLKIRQRAGDLYRMLHSAIEQEMLSDTTDSYSSHCTDPYVDKLIDFLIEDLMALGIRDPKAYRRQNLLSALKKRTKSIIIEIEKRQGVFEELKKSAQIPIMQLYLRPSSKCPSFISLMTLKEALEGTMNRKIMDLLLVQYPSCVINQFKQLIIDEKVRTMHMAKVRLDNITGEMFNDLKKSISQGLREYQSARIEWARAWRVIKEYNEVSNLVSNLTVASNDENNDDKFVEIIEIEIELAHKQLENAKIKTEKMTKEIEMLHRKIHETSEKYEVQKVYAKQQENKLKTEIVNEQLAIQQRSATLNHLKSMI</sequence>
<dbReference type="OrthoDB" id="6623662at2759"/>
<evidence type="ECO:0000256" key="1">
    <source>
        <dbReference type="SAM" id="Coils"/>
    </source>
</evidence>
<reference evidence="4" key="1">
    <citation type="submission" date="2025-08" db="UniProtKB">
        <authorList>
            <consortium name="RefSeq"/>
        </authorList>
    </citation>
    <scope>IDENTIFICATION</scope>
    <source>
        <tissue evidence="4">Whole body</tissue>
    </source>
</reference>
<name>A0A8B8GAW9_9HEMI</name>
<dbReference type="Proteomes" id="UP000694846">
    <property type="component" value="Unplaced"/>
</dbReference>
<protein>
    <submittedName>
        <fullName evidence="4">Uncharacterized protein LOC112690541</fullName>
    </submittedName>
</protein>
<evidence type="ECO:0000313" key="3">
    <source>
        <dbReference type="Proteomes" id="UP000694846"/>
    </source>
</evidence>
<gene>
    <name evidence="4" type="primary">LOC112690541</name>
</gene>
<organism evidence="3 4">
    <name type="scientific">Sipha flava</name>
    <name type="common">yellow sugarcane aphid</name>
    <dbReference type="NCBI Taxonomy" id="143950"/>
    <lineage>
        <taxon>Eukaryota</taxon>
        <taxon>Metazoa</taxon>
        <taxon>Ecdysozoa</taxon>
        <taxon>Arthropoda</taxon>
        <taxon>Hexapoda</taxon>
        <taxon>Insecta</taxon>
        <taxon>Pterygota</taxon>
        <taxon>Neoptera</taxon>
        <taxon>Paraneoptera</taxon>
        <taxon>Hemiptera</taxon>
        <taxon>Sternorrhyncha</taxon>
        <taxon>Aphidomorpha</taxon>
        <taxon>Aphidoidea</taxon>
        <taxon>Aphididae</taxon>
        <taxon>Sipha</taxon>
    </lineage>
</organism>
<evidence type="ECO:0000259" key="2">
    <source>
        <dbReference type="Pfam" id="PF14846"/>
    </source>
</evidence>
<dbReference type="InterPro" id="IPR027831">
    <property type="entry name" value="DUF4485"/>
</dbReference>
<dbReference type="RefSeq" id="XP_025420359.1">
    <property type="nucleotide sequence ID" value="XM_025564574.1"/>
</dbReference>
<keyword evidence="1" id="KW-0175">Coiled coil</keyword>
<accession>A0A8B8GAW9</accession>